<accession>A0A8J6NHA2</accession>
<dbReference type="PROSITE" id="PS51755">
    <property type="entry name" value="OMPR_PHOB"/>
    <property type="match status" value="1"/>
</dbReference>
<dbReference type="Gene3D" id="3.40.50.2300">
    <property type="match status" value="1"/>
</dbReference>
<protein>
    <submittedName>
        <fullName evidence="10">Response regulator transcription factor</fullName>
    </submittedName>
</protein>
<dbReference type="PANTHER" id="PTHR48111:SF4">
    <property type="entry name" value="DNA-BINDING DUAL TRANSCRIPTIONAL REGULATOR OMPR"/>
    <property type="match status" value="1"/>
</dbReference>
<dbReference type="GO" id="GO:0006355">
    <property type="term" value="P:regulation of DNA-templated transcription"/>
    <property type="evidence" value="ECO:0007669"/>
    <property type="project" value="InterPro"/>
</dbReference>
<evidence type="ECO:0000256" key="6">
    <source>
        <dbReference type="PROSITE-ProRule" id="PRU00169"/>
    </source>
</evidence>
<keyword evidence="3" id="KW-0805">Transcription regulation</keyword>
<sequence length="238" mass="26636">MTKTILVVDDSASVRTLVRDYLTEQGLRVVTADNGQNALFTARQEKPDLILLDIMMPEMDGYQFVTAYRKESETPIILLTAKLEETDKVLGLELGADDYVTKPFGMRELLARIRAVLRRVGADSLQPAALKAGDISLDHETRQVRVDGNSVNLTPSEFDLLATFMTSPGRVFSRADLLIKLQGTTFEGVERTIDVHVRNLRTKIEPDPSEPRYIETVFGVGYRFSDSANQQNAESLNR</sequence>
<evidence type="ECO:0000256" key="1">
    <source>
        <dbReference type="ARBA" id="ARBA00022553"/>
    </source>
</evidence>
<reference evidence="10 11" key="1">
    <citation type="submission" date="2020-08" db="EMBL/GenBank/DDBJ databases">
        <title>Bridging the membrane lipid divide: bacteria of the FCB group superphylum have the potential to synthesize archaeal ether lipids.</title>
        <authorList>
            <person name="Villanueva L."/>
            <person name="Von Meijenfeldt F.A.B."/>
            <person name="Westbye A.B."/>
            <person name="Yadav S."/>
            <person name="Hopmans E.C."/>
            <person name="Dutilh B.E."/>
            <person name="Sinninghe Damste J.S."/>
        </authorList>
    </citation>
    <scope>NUCLEOTIDE SEQUENCE [LARGE SCALE GENOMIC DNA]</scope>
    <source>
        <strain evidence="10">NIOZ-UU36</strain>
    </source>
</reference>
<evidence type="ECO:0000256" key="5">
    <source>
        <dbReference type="ARBA" id="ARBA00023163"/>
    </source>
</evidence>
<keyword evidence="1 6" id="KW-0597">Phosphoprotein</keyword>
<evidence type="ECO:0000256" key="7">
    <source>
        <dbReference type="PROSITE-ProRule" id="PRU01091"/>
    </source>
</evidence>
<dbReference type="SMART" id="SM00448">
    <property type="entry name" value="REC"/>
    <property type="match status" value="1"/>
</dbReference>
<dbReference type="Pfam" id="PF00072">
    <property type="entry name" value="Response_reg"/>
    <property type="match status" value="1"/>
</dbReference>
<comment type="caution">
    <text evidence="10">The sequence shown here is derived from an EMBL/GenBank/DDBJ whole genome shotgun (WGS) entry which is preliminary data.</text>
</comment>
<dbReference type="PANTHER" id="PTHR48111">
    <property type="entry name" value="REGULATOR OF RPOS"/>
    <property type="match status" value="1"/>
</dbReference>
<dbReference type="SUPFAM" id="SSF52172">
    <property type="entry name" value="CheY-like"/>
    <property type="match status" value="1"/>
</dbReference>
<keyword evidence="4 7" id="KW-0238">DNA-binding</keyword>
<dbReference type="GO" id="GO:0032993">
    <property type="term" value="C:protein-DNA complex"/>
    <property type="evidence" value="ECO:0007669"/>
    <property type="project" value="TreeGrafter"/>
</dbReference>
<evidence type="ECO:0000256" key="2">
    <source>
        <dbReference type="ARBA" id="ARBA00023012"/>
    </source>
</evidence>
<dbReference type="EMBL" id="JACNJN010000035">
    <property type="protein sequence ID" value="MBC8333963.1"/>
    <property type="molecule type" value="Genomic_DNA"/>
</dbReference>
<dbReference type="CDD" id="cd00383">
    <property type="entry name" value="trans_reg_C"/>
    <property type="match status" value="1"/>
</dbReference>
<gene>
    <name evidence="10" type="ORF">H8E29_01750</name>
</gene>
<dbReference type="SMART" id="SM00862">
    <property type="entry name" value="Trans_reg_C"/>
    <property type="match status" value="1"/>
</dbReference>
<dbReference type="AlphaFoldDB" id="A0A8J6NHA2"/>
<keyword evidence="2" id="KW-0902">Two-component regulatory system</keyword>
<evidence type="ECO:0000256" key="3">
    <source>
        <dbReference type="ARBA" id="ARBA00023015"/>
    </source>
</evidence>
<evidence type="ECO:0000256" key="4">
    <source>
        <dbReference type="ARBA" id="ARBA00023125"/>
    </source>
</evidence>
<keyword evidence="5" id="KW-0804">Transcription</keyword>
<dbReference type="FunFam" id="1.10.10.10:FF:000018">
    <property type="entry name" value="DNA-binding response regulator ResD"/>
    <property type="match status" value="1"/>
</dbReference>
<feature type="domain" description="OmpR/PhoB-type" evidence="9">
    <location>
        <begin position="127"/>
        <end position="226"/>
    </location>
</feature>
<evidence type="ECO:0000313" key="11">
    <source>
        <dbReference type="Proteomes" id="UP000614469"/>
    </source>
</evidence>
<evidence type="ECO:0000313" key="10">
    <source>
        <dbReference type="EMBL" id="MBC8333963.1"/>
    </source>
</evidence>
<dbReference type="InterPro" id="IPR001867">
    <property type="entry name" value="OmpR/PhoB-type_DNA-bd"/>
</dbReference>
<dbReference type="Gene3D" id="1.10.10.10">
    <property type="entry name" value="Winged helix-like DNA-binding domain superfamily/Winged helix DNA-binding domain"/>
    <property type="match status" value="1"/>
</dbReference>
<feature type="DNA-binding region" description="OmpR/PhoB-type" evidence="7">
    <location>
        <begin position="127"/>
        <end position="226"/>
    </location>
</feature>
<dbReference type="Gene3D" id="6.10.250.690">
    <property type="match status" value="1"/>
</dbReference>
<dbReference type="PROSITE" id="PS50110">
    <property type="entry name" value="RESPONSE_REGULATORY"/>
    <property type="match status" value="1"/>
</dbReference>
<feature type="modified residue" description="4-aspartylphosphate" evidence="6">
    <location>
        <position position="53"/>
    </location>
</feature>
<dbReference type="InterPro" id="IPR039420">
    <property type="entry name" value="WalR-like"/>
</dbReference>
<evidence type="ECO:0000259" key="8">
    <source>
        <dbReference type="PROSITE" id="PS50110"/>
    </source>
</evidence>
<dbReference type="Pfam" id="PF00486">
    <property type="entry name" value="Trans_reg_C"/>
    <property type="match status" value="1"/>
</dbReference>
<dbReference type="InterPro" id="IPR001789">
    <property type="entry name" value="Sig_transdc_resp-reg_receiver"/>
</dbReference>
<feature type="domain" description="Response regulatory" evidence="8">
    <location>
        <begin position="4"/>
        <end position="117"/>
    </location>
</feature>
<dbReference type="InterPro" id="IPR011006">
    <property type="entry name" value="CheY-like_superfamily"/>
</dbReference>
<name>A0A8J6NHA2_9CHLR</name>
<dbReference type="Proteomes" id="UP000614469">
    <property type="component" value="Unassembled WGS sequence"/>
</dbReference>
<proteinExistence type="predicted"/>
<evidence type="ECO:0000259" key="9">
    <source>
        <dbReference type="PROSITE" id="PS51755"/>
    </source>
</evidence>
<dbReference type="GO" id="GO:0000156">
    <property type="term" value="F:phosphorelay response regulator activity"/>
    <property type="evidence" value="ECO:0007669"/>
    <property type="project" value="TreeGrafter"/>
</dbReference>
<dbReference type="InterPro" id="IPR036388">
    <property type="entry name" value="WH-like_DNA-bd_sf"/>
</dbReference>
<organism evidence="10 11">
    <name type="scientific">Candidatus Desulfolinea nitratireducens</name>
    <dbReference type="NCBI Taxonomy" id="2841698"/>
    <lineage>
        <taxon>Bacteria</taxon>
        <taxon>Bacillati</taxon>
        <taxon>Chloroflexota</taxon>
        <taxon>Anaerolineae</taxon>
        <taxon>Anaerolineales</taxon>
        <taxon>Anaerolineales incertae sedis</taxon>
        <taxon>Candidatus Desulfolinea</taxon>
    </lineage>
</organism>
<dbReference type="GO" id="GO:0005829">
    <property type="term" value="C:cytosol"/>
    <property type="evidence" value="ECO:0007669"/>
    <property type="project" value="TreeGrafter"/>
</dbReference>
<dbReference type="GO" id="GO:0000976">
    <property type="term" value="F:transcription cis-regulatory region binding"/>
    <property type="evidence" value="ECO:0007669"/>
    <property type="project" value="TreeGrafter"/>
</dbReference>
<dbReference type="FunFam" id="3.40.50.2300:FF:000001">
    <property type="entry name" value="DNA-binding response regulator PhoB"/>
    <property type="match status" value="1"/>
</dbReference>